<gene>
    <name evidence="1" type="ORF">SCF082_LOCUS10286</name>
</gene>
<dbReference type="Proteomes" id="UP001642464">
    <property type="component" value="Unassembled WGS sequence"/>
</dbReference>
<sequence>MPPVVRWSIIGGGTTGGILVRDGESTKSEQTGRLGTGAVVEQLKLKGDRLQYQLVSGEGPSEGWVSVTLQGKPLAVELREASNGAVNGAVNGAANGAANGDAAKEKEEKTLQDTADDAARRERWATWSPLSAADWPSFPRFGDGGRPLNLSSFKKVVHEQAPGEFWGLEMPLTPKQLEEMGPDWLTKALHRAKTLPEDNRIVKFTQFETKAAATTEKTATEDSSWGGAAVKILLGVEYQRPPQGDEPSTEMFVKMPHEFTGKNERFKVSVTLNGDWAETMFYNMLSGKLPIKTPRIYFSDMNRRTTNFIWVMERIPYGAVAQPWTDGDVVSGLADPAMKPLVSSMGIPPEAAVPFLTMGEEFLRKIAPQAFPEKLMEKASLDRCMKEAYEMVRYAQEIGFYQFLIPEYCCLAHPNAQIDNAMFWTPGWDRSLTEVTPLQYLPEYV</sequence>
<dbReference type="EMBL" id="CAXAMM010006002">
    <property type="protein sequence ID" value="CAK9009438.1"/>
    <property type="molecule type" value="Genomic_DNA"/>
</dbReference>
<keyword evidence="2" id="KW-1185">Reference proteome</keyword>
<evidence type="ECO:0000313" key="1">
    <source>
        <dbReference type="EMBL" id="CAK9009438.1"/>
    </source>
</evidence>
<reference evidence="1 2" key="1">
    <citation type="submission" date="2024-02" db="EMBL/GenBank/DDBJ databases">
        <authorList>
            <person name="Chen Y."/>
            <person name="Shah S."/>
            <person name="Dougan E. K."/>
            <person name="Thang M."/>
            <person name="Chan C."/>
        </authorList>
    </citation>
    <scope>NUCLEOTIDE SEQUENCE [LARGE SCALE GENOMIC DNA]</scope>
</reference>
<proteinExistence type="predicted"/>
<comment type="caution">
    <text evidence="1">The sequence shown here is derived from an EMBL/GenBank/DDBJ whole genome shotgun (WGS) entry which is preliminary data.</text>
</comment>
<protein>
    <submittedName>
        <fullName evidence="1">Uncharacterized protein</fullName>
    </submittedName>
</protein>
<evidence type="ECO:0000313" key="2">
    <source>
        <dbReference type="Proteomes" id="UP001642464"/>
    </source>
</evidence>
<name>A0ABP0J575_9DINO</name>
<accession>A0ABP0J575</accession>
<organism evidence="1 2">
    <name type="scientific">Durusdinium trenchii</name>
    <dbReference type="NCBI Taxonomy" id="1381693"/>
    <lineage>
        <taxon>Eukaryota</taxon>
        <taxon>Sar</taxon>
        <taxon>Alveolata</taxon>
        <taxon>Dinophyceae</taxon>
        <taxon>Suessiales</taxon>
        <taxon>Symbiodiniaceae</taxon>
        <taxon>Durusdinium</taxon>
    </lineage>
</organism>